<evidence type="ECO:0008006" key="4">
    <source>
        <dbReference type="Google" id="ProtNLM"/>
    </source>
</evidence>
<dbReference type="EMBL" id="JBGBPQ010000020">
    <property type="protein sequence ID" value="KAL1504474.1"/>
    <property type="molecule type" value="Genomic_DNA"/>
</dbReference>
<evidence type="ECO:0000256" key="1">
    <source>
        <dbReference type="SAM" id="Phobius"/>
    </source>
</evidence>
<organism evidence="2 3">
    <name type="scientific">Prymnesium parvum</name>
    <name type="common">Toxic golden alga</name>
    <dbReference type="NCBI Taxonomy" id="97485"/>
    <lineage>
        <taxon>Eukaryota</taxon>
        <taxon>Haptista</taxon>
        <taxon>Haptophyta</taxon>
        <taxon>Prymnesiophyceae</taxon>
        <taxon>Prymnesiales</taxon>
        <taxon>Prymnesiaceae</taxon>
        <taxon>Prymnesium</taxon>
    </lineage>
</organism>
<sequence length="291" mass="32660">MAKKVSQQRACPSNESLQLLAYEWKADRRDLVLDGRHWRELFGGSIGDAPKLGAYICCGPSSFMIFRALAAITILAFLGLRLYYAADGVSWLLYFNHWVLILASAYFTLAATLTFAAIYSWGYAAQQTPLVVAIINIIYGVLLPAALVNALASGLVFYTYDKMFVDTDTTLRSLTDLASTFGVLAMAWLDLILNRQPYYASYHALLGCVFCWGYILFTVICYAADVTDSQGHRYIYPYLAWGVPLQGGGAITGAKLLLMNLFLLTPLINYFYWFLVWARRRVHISTKSLEH</sequence>
<evidence type="ECO:0000313" key="2">
    <source>
        <dbReference type="EMBL" id="KAL1504474.1"/>
    </source>
</evidence>
<feature type="transmembrane region" description="Helical" evidence="1">
    <location>
        <begin position="177"/>
        <end position="193"/>
    </location>
</feature>
<keyword evidence="1" id="KW-0812">Transmembrane</keyword>
<keyword evidence="3" id="KW-1185">Reference proteome</keyword>
<feature type="transmembrane region" description="Helical" evidence="1">
    <location>
        <begin position="130"/>
        <end position="157"/>
    </location>
</feature>
<name>A0AB34ISN8_PRYPA</name>
<feature type="transmembrane region" description="Helical" evidence="1">
    <location>
        <begin position="65"/>
        <end position="86"/>
    </location>
</feature>
<feature type="transmembrane region" description="Helical" evidence="1">
    <location>
        <begin position="205"/>
        <end position="225"/>
    </location>
</feature>
<gene>
    <name evidence="2" type="ORF">AB1Y20_010879</name>
</gene>
<evidence type="ECO:0000313" key="3">
    <source>
        <dbReference type="Proteomes" id="UP001515480"/>
    </source>
</evidence>
<accession>A0AB34ISN8</accession>
<proteinExistence type="predicted"/>
<feature type="transmembrane region" description="Helical" evidence="1">
    <location>
        <begin position="98"/>
        <end position="118"/>
    </location>
</feature>
<dbReference type="Proteomes" id="UP001515480">
    <property type="component" value="Unassembled WGS sequence"/>
</dbReference>
<keyword evidence="1" id="KW-0472">Membrane</keyword>
<reference evidence="2 3" key="1">
    <citation type="journal article" date="2024" name="Science">
        <title>Giant polyketide synthase enzymes in the biosynthesis of giant marine polyether toxins.</title>
        <authorList>
            <person name="Fallon T.R."/>
            <person name="Shende V.V."/>
            <person name="Wierzbicki I.H."/>
            <person name="Pendleton A.L."/>
            <person name="Watervoot N.F."/>
            <person name="Auber R.P."/>
            <person name="Gonzalez D.J."/>
            <person name="Wisecaver J.H."/>
            <person name="Moore B.S."/>
        </authorList>
    </citation>
    <scope>NUCLEOTIDE SEQUENCE [LARGE SCALE GENOMIC DNA]</scope>
    <source>
        <strain evidence="2 3">12B1</strain>
    </source>
</reference>
<protein>
    <recommendedName>
        <fullName evidence="4">Glycerophosphocholine acyltransferase 1</fullName>
    </recommendedName>
</protein>
<feature type="transmembrane region" description="Helical" evidence="1">
    <location>
        <begin position="257"/>
        <end position="278"/>
    </location>
</feature>
<keyword evidence="1" id="KW-1133">Transmembrane helix</keyword>
<dbReference type="AlphaFoldDB" id="A0AB34ISN8"/>
<comment type="caution">
    <text evidence="2">The sequence shown here is derived from an EMBL/GenBank/DDBJ whole genome shotgun (WGS) entry which is preliminary data.</text>
</comment>